<dbReference type="GO" id="GO:0016829">
    <property type="term" value="F:lyase activity"/>
    <property type="evidence" value="ECO:0007669"/>
    <property type="project" value="UniProtKB-KW"/>
</dbReference>
<dbReference type="GO" id="GO:0016491">
    <property type="term" value="F:oxidoreductase activity"/>
    <property type="evidence" value="ECO:0007669"/>
    <property type="project" value="TreeGrafter"/>
</dbReference>
<sequence>MVNLAQLFAQLESPQLKDRLLALVALREVSPVDAFPLLKKALGDESLQIRSMAVFGLGVKPTPECFPLLVNLLESDPDYGIRADAAGALGYLLDVRGVEPLIHALYEDTEWLVRFSAAVSLGNLGDERAYDVLMQALSAPEPVIQQAVIAALGEIGAVAAVERLLTFVQAEDWLVRQRLAEALGNLPSPKTRAALQYLAKDNHPQVRSAADYSLSRLVR</sequence>
<dbReference type="InterPro" id="IPR016024">
    <property type="entry name" value="ARM-type_fold"/>
</dbReference>
<evidence type="ECO:0000313" key="4">
    <source>
        <dbReference type="Proteomes" id="UP000180235"/>
    </source>
</evidence>
<dbReference type="Pfam" id="PF13646">
    <property type="entry name" value="HEAT_2"/>
    <property type="match status" value="1"/>
</dbReference>
<keyword evidence="2" id="KW-0605">Phycobilisome</keyword>
<dbReference type="InterPro" id="IPR000225">
    <property type="entry name" value="Armadillo"/>
</dbReference>
<dbReference type="KEGG" id="glt:GlitD10_2150"/>
<dbReference type="InterPro" id="IPR011989">
    <property type="entry name" value="ARM-like"/>
</dbReference>
<evidence type="ECO:0000313" key="3">
    <source>
        <dbReference type="EMBL" id="APB34479.1"/>
    </source>
</evidence>
<organism evidence="3 4">
    <name type="scientific">Gloeomargarita lithophora Alchichica-D10</name>
    <dbReference type="NCBI Taxonomy" id="1188229"/>
    <lineage>
        <taxon>Bacteria</taxon>
        <taxon>Bacillati</taxon>
        <taxon>Cyanobacteriota</taxon>
        <taxon>Cyanophyceae</taxon>
        <taxon>Gloeomargaritales</taxon>
        <taxon>Gloeomargaritaceae</taxon>
        <taxon>Gloeomargarita</taxon>
    </lineage>
</organism>
<keyword evidence="4" id="KW-1185">Reference proteome</keyword>
<reference evidence="3 4" key="1">
    <citation type="submission" date="2016-10" db="EMBL/GenBank/DDBJ databases">
        <title>Description of Gloeomargarita lithophora gen. nov., sp. nov., a thylakoid-bearing basal-branching cyanobacterium with intracellular carbonates, and proposal for Gloeomargaritales ord. nov.</title>
        <authorList>
            <person name="Moreira D."/>
            <person name="Tavera R."/>
            <person name="Benzerara K."/>
            <person name="Skouri-Panet F."/>
            <person name="Couradeau E."/>
            <person name="Gerard E."/>
            <person name="Loussert C."/>
            <person name="Novelo E."/>
            <person name="Zivanovic Y."/>
            <person name="Lopez-Garcia P."/>
        </authorList>
    </citation>
    <scope>NUCLEOTIDE SEQUENCE [LARGE SCALE GENOMIC DNA]</scope>
    <source>
        <strain evidence="3 4">D10</strain>
    </source>
</reference>
<dbReference type="RefSeq" id="WP_071454909.1">
    <property type="nucleotide sequence ID" value="NZ_CP017675.1"/>
</dbReference>
<evidence type="ECO:0000256" key="1">
    <source>
        <dbReference type="ARBA" id="ARBA00022549"/>
    </source>
</evidence>
<dbReference type="Proteomes" id="UP000180235">
    <property type="component" value="Chromosome"/>
</dbReference>
<dbReference type="SUPFAM" id="SSF48371">
    <property type="entry name" value="ARM repeat"/>
    <property type="match status" value="1"/>
</dbReference>
<dbReference type="GO" id="GO:0030089">
    <property type="term" value="C:phycobilisome"/>
    <property type="evidence" value="ECO:0007669"/>
    <property type="project" value="UniProtKB-KW"/>
</dbReference>
<dbReference type="SMART" id="SM00567">
    <property type="entry name" value="EZ_HEAT"/>
    <property type="match status" value="6"/>
</dbReference>
<dbReference type="PANTHER" id="PTHR12697:SF39">
    <property type="entry name" value="SLR1687 PROTEIN"/>
    <property type="match status" value="1"/>
</dbReference>
<protein>
    <submittedName>
        <fullName evidence="3">PBS lyase HEAT-like repeat protein</fullName>
    </submittedName>
</protein>
<dbReference type="STRING" id="1188229.GlitD10_2150"/>
<evidence type="ECO:0000256" key="2">
    <source>
        <dbReference type="ARBA" id="ARBA00022738"/>
    </source>
</evidence>
<name>A0A1J0AEY4_9CYAN</name>
<dbReference type="PANTHER" id="PTHR12697">
    <property type="entry name" value="PBS LYASE HEAT-LIKE PROTEIN"/>
    <property type="match status" value="1"/>
</dbReference>
<dbReference type="OrthoDB" id="508269at2"/>
<keyword evidence="3" id="KW-0456">Lyase</keyword>
<dbReference type="AlphaFoldDB" id="A0A1J0AEY4"/>
<dbReference type="Pfam" id="PF00514">
    <property type="entry name" value="Arm"/>
    <property type="match status" value="1"/>
</dbReference>
<keyword evidence="1" id="KW-0042">Antenna complex</keyword>
<dbReference type="EMBL" id="CP017675">
    <property type="protein sequence ID" value="APB34479.1"/>
    <property type="molecule type" value="Genomic_DNA"/>
</dbReference>
<accession>A0A1J0AEY4</accession>
<proteinExistence type="predicted"/>
<dbReference type="InterPro" id="IPR004155">
    <property type="entry name" value="PBS_lyase_HEAT"/>
</dbReference>
<dbReference type="Gene3D" id="1.25.10.10">
    <property type="entry name" value="Leucine-rich Repeat Variant"/>
    <property type="match status" value="2"/>
</dbReference>
<gene>
    <name evidence="3" type="ORF">GlitD10_2150</name>
</gene>